<dbReference type="InterPro" id="IPR001119">
    <property type="entry name" value="SLH_dom"/>
</dbReference>
<accession>A0ABZ2N4J8</accession>
<evidence type="ECO:0000313" key="4">
    <source>
        <dbReference type="Proteomes" id="UP001387364"/>
    </source>
</evidence>
<evidence type="ECO:0000256" key="1">
    <source>
        <dbReference type="ARBA" id="ARBA00022729"/>
    </source>
</evidence>
<evidence type="ECO:0000313" key="3">
    <source>
        <dbReference type="EMBL" id="WXB92300.1"/>
    </source>
</evidence>
<dbReference type="EMBL" id="CP147404">
    <property type="protein sequence ID" value="WXB92300.1"/>
    <property type="molecule type" value="Genomic_DNA"/>
</dbReference>
<gene>
    <name evidence="3" type="ORF">WDJ61_13680</name>
</gene>
<keyword evidence="4" id="KW-1185">Reference proteome</keyword>
<name>A0ABZ2N4J8_9BACI</name>
<proteinExistence type="predicted"/>
<dbReference type="RefSeq" id="WP_338750655.1">
    <property type="nucleotide sequence ID" value="NZ_CP147404.1"/>
</dbReference>
<organism evidence="3 4">
    <name type="scientific">Bacillus kandeliae</name>
    <dbReference type="NCBI Taxonomy" id="3129297"/>
    <lineage>
        <taxon>Bacteria</taxon>
        <taxon>Bacillati</taxon>
        <taxon>Bacillota</taxon>
        <taxon>Bacilli</taxon>
        <taxon>Bacillales</taxon>
        <taxon>Bacillaceae</taxon>
        <taxon>Bacillus</taxon>
    </lineage>
</organism>
<protein>
    <submittedName>
        <fullName evidence="3">S-layer homology domain-containing protein</fullName>
    </submittedName>
</protein>
<evidence type="ECO:0000259" key="2">
    <source>
        <dbReference type="PROSITE" id="PS51272"/>
    </source>
</evidence>
<dbReference type="Proteomes" id="UP001387364">
    <property type="component" value="Chromosome"/>
</dbReference>
<keyword evidence="1" id="KW-0732">Signal</keyword>
<feature type="domain" description="SLH" evidence="2">
    <location>
        <begin position="19"/>
        <end position="77"/>
    </location>
</feature>
<reference evidence="3 4" key="1">
    <citation type="submission" date="2024-02" db="EMBL/GenBank/DDBJ databases">
        <title>Seven novel Bacillus-like species.</title>
        <authorList>
            <person name="Liu G."/>
        </authorList>
    </citation>
    <scope>NUCLEOTIDE SEQUENCE [LARGE SCALE GENOMIC DNA]</scope>
    <source>
        <strain evidence="3 4">FJAT-52991</strain>
    </source>
</reference>
<dbReference type="PROSITE" id="PS51272">
    <property type="entry name" value="SLH"/>
    <property type="match status" value="1"/>
</dbReference>
<sequence>MSVRAYEYKAEKSVEDGPIKNFKDAEKINAYAKESVQKAFRLGIMEGKTNDKFGPKESSTRAQSAKVLSVMLHKLEK</sequence>
<dbReference type="Pfam" id="PF00395">
    <property type="entry name" value="SLH"/>
    <property type="match status" value="1"/>
</dbReference>